<evidence type="ECO:0000313" key="2">
    <source>
        <dbReference type="EMBL" id="KAF9578616.1"/>
    </source>
</evidence>
<sequence>MAATLPVPVTSQLTPQQKVDLARLQQDPLESPSDLTEEEREALEVMSTTPSSASTTSASALALTPSSTSSSSDSPSPSSMSLSASHYYSSSKRRSSVQGYFASAVLPSCPPSASYTPSLVSSTASSPGGENGPCPVGPWNTSGGPVSPMLSPSMMQWTGDLRQYIMTDIGPQPANSQVPPLRFHATLIRQRSFSKISSTCLGGSTSSGSGSAPMTPGVESGPGVGIGVMNTGRHPSTTDLCTIPQHDILPPMDAPYEKRFAHDGWDDEE</sequence>
<feature type="compositionally biased region" description="Low complexity" evidence="1">
    <location>
        <begin position="47"/>
        <end position="84"/>
    </location>
</feature>
<evidence type="ECO:0000256" key="1">
    <source>
        <dbReference type="SAM" id="MobiDB-lite"/>
    </source>
</evidence>
<feature type="region of interest" description="Disordered" evidence="1">
    <location>
        <begin position="116"/>
        <end position="146"/>
    </location>
</feature>
<reference evidence="2" key="1">
    <citation type="journal article" date="2020" name="Fungal Divers.">
        <title>Resolving the Mortierellaceae phylogeny through synthesis of multi-gene phylogenetics and phylogenomics.</title>
        <authorList>
            <person name="Vandepol N."/>
            <person name="Liber J."/>
            <person name="Desiro A."/>
            <person name="Na H."/>
            <person name="Kennedy M."/>
            <person name="Barry K."/>
            <person name="Grigoriev I.V."/>
            <person name="Miller A.N."/>
            <person name="O'Donnell K."/>
            <person name="Stajich J.E."/>
            <person name="Bonito G."/>
        </authorList>
    </citation>
    <scope>NUCLEOTIDE SEQUENCE</scope>
    <source>
        <strain evidence="2">KOD1015</strain>
    </source>
</reference>
<feature type="region of interest" description="Disordered" evidence="1">
    <location>
        <begin position="1"/>
        <end position="84"/>
    </location>
</feature>
<feature type="compositionally biased region" description="Polar residues" evidence="1">
    <location>
        <begin position="116"/>
        <end position="128"/>
    </location>
</feature>
<name>A0A9P6FPU6_9FUNG</name>
<feature type="region of interest" description="Disordered" evidence="1">
    <location>
        <begin position="243"/>
        <end position="269"/>
    </location>
</feature>
<accession>A0A9P6FPU6</accession>
<gene>
    <name evidence="2" type="ORF">BGW38_005495</name>
</gene>
<keyword evidence="3" id="KW-1185">Reference proteome</keyword>
<feature type="compositionally biased region" description="Basic and acidic residues" evidence="1">
    <location>
        <begin position="255"/>
        <end position="269"/>
    </location>
</feature>
<dbReference type="EMBL" id="JAABOA010003483">
    <property type="protein sequence ID" value="KAF9578616.1"/>
    <property type="molecule type" value="Genomic_DNA"/>
</dbReference>
<dbReference type="OrthoDB" id="2384808at2759"/>
<proteinExistence type="predicted"/>
<organism evidence="2 3">
    <name type="scientific">Lunasporangiospora selenospora</name>
    <dbReference type="NCBI Taxonomy" id="979761"/>
    <lineage>
        <taxon>Eukaryota</taxon>
        <taxon>Fungi</taxon>
        <taxon>Fungi incertae sedis</taxon>
        <taxon>Mucoromycota</taxon>
        <taxon>Mortierellomycotina</taxon>
        <taxon>Mortierellomycetes</taxon>
        <taxon>Mortierellales</taxon>
        <taxon>Mortierellaceae</taxon>
        <taxon>Lunasporangiospora</taxon>
    </lineage>
</organism>
<comment type="caution">
    <text evidence="2">The sequence shown here is derived from an EMBL/GenBank/DDBJ whole genome shotgun (WGS) entry which is preliminary data.</text>
</comment>
<dbReference type="Proteomes" id="UP000780801">
    <property type="component" value="Unassembled WGS sequence"/>
</dbReference>
<protein>
    <submittedName>
        <fullName evidence="2">Uncharacterized protein</fullName>
    </submittedName>
</protein>
<evidence type="ECO:0000313" key="3">
    <source>
        <dbReference type="Proteomes" id="UP000780801"/>
    </source>
</evidence>
<dbReference type="AlphaFoldDB" id="A0A9P6FPU6"/>